<dbReference type="EMBL" id="JAYKXN010000008">
    <property type="protein sequence ID" value="KAK7262839.1"/>
    <property type="molecule type" value="Genomic_DNA"/>
</dbReference>
<dbReference type="PANTHER" id="PTHR32098:SF5">
    <property type="entry name" value="LYCOPENE BETA_EPSILON CYCLASE PROTEIN"/>
    <property type="match status" value="1"/>
</dbReference>
<proteinExistence type="predicted"/>
<reference evidence="3 4" key="1">
    <citation type="submission" date="2024-01" db="EMBL/GenBank/DDBJ databases">
        <title>The genomes of 5 underutilized Papilionoideae crops provide insights into root nodulation and disease resistance.</title>
        <authorList>
            <person name="Yuan L."/>
        </authorList>
    </citation>
    <scope>NUCLEOTIDE SEQUENCE [LARGE SCALE GENOMIC DNA]</scope>
    <source>
        <strain evidence="3">LY-2023</strain>
        <tissue evidence="3">Leaf</tissue>
    </source>
</reference>
<dbReference type="AlphaFoldDB" id="A0AAN9I2L8"/>
<keyword evidence="1" id="KW-0472">Membrane</keyword>
<protein>
    <recommendedName>
        <fullName evidence="2">Nodulin homeobox N-terminal domain-containing protein</fullName>
    </recommendedName>
</protein>
<gene>
    <name evidence="3" type="ORF">RJT34_30420</name>
</gene>
<keyword evidence="4" id="KW-1185">Reference proteome</keyword>
<organism evidence="3 4">
    <name type="scientific">Clitoria ternatea</name>
    <name type="common">Butterfly pea</name>
    <dbReference type="NCBI Taxonomy" id="43366"/>
    <lineage>
        <taxon>Eukaryota</taxon>
        <taxon>Viridiplantae</taxon>
        <taxon>Streptophyta</taxon>
        <taxon>Embryophyta</taxon>
        <taxon>Tracheophyta</taxon>
        <taxon>Spermatophyta</taxon>
        <taxon>Magnoliopsida</taxon>
        <taxon>eudicotyledons</taxon>
        <taxon>Gunneridae</taxon>
        <taxon>Pentapetalae</taxon>
        <taxon>rosids</taxon>
        <taxon>fabids</taxon>
        <taxon>Fabales</taxon>
        <taxon>Fabaceae</taxon>
        <taxon>Papilionoideae</taxon>
        <taxon>50 kb inversion clade</taxon>
        <taxon>NPAAA clade</taxon>
        <taxon>indigoferoid/millettioid clade</taxon>
        <taxon>Phaseoleae</taxon>
        <taxon>Clitoria</taxon>
    </lineage>
</organism>
<feature type="transmembrane region" description="Helical" evidence="1">
    <location>
        <begin position="54"/>
        <end position="76"/>
    </location>
</feature>
<evidence type="ECO:0000256" key="1">
    <source>
        <dbReference type="SAM" id="Phobius"/>
    </source>
</evidence>
<comment type="caution">
    <text evidence="3">The sequence shown here is derived from an EMBL/GenBank/DDBJ whole genome shotgun (WGS) entry which is preliminary data.</text>
</comment>
<evidence type="ECO:0000313" key="3">
    <source>
        <dbReference type="EMBL" id="KAK7262839.1"/>
    </source>
</evidence>
<dbReference type="Proteomes" id="UP001359559">
    <property type="component" value="Unassembled WGS sequence"/>
</dbReference>
<keyword evidence="1" id="KW-0812">Transmembrane</keyword>
<dbReference type="InterPro" id="IPR057287">
    <property type="entry name" value="Ndx_N"/>
</dbReference>
<evidence type="ECO:0000259" key="2">
    <source>
        <dbReference type="Pfam" id="PF25246"/>
    </source>
</evidence>
<keyword evidence="1" id="KW-1133">Transmembrane helix</keyword>
<sequence length="124" mass="13733">MILLDDVKMLEQLLDLVFYMLIVLGVVQEPQQVVSTIPSLFHSSDLADKAEGTYDVLVCGGILGIFIATALCAWGLRVAIVKRNALKGVILVALRHCGKECSVLQGFHVHFPSRRKSKKIEEKE</sequence>
<dbReference type="Pfam" id="PF25246">
    <property type="entry name" value="Nodulin_N"/>
    <property type="match status" value="1"/>
</dbReference>
<feature type="domain" description="Nodulin homeobox N-terminal" evidence="2">
    <location>
        <begin position="2"/>
        <end position="44"/>
    </location>
</feature>
<name>A0AAN9I2L8_CLITE</name>
<evidence type="ECO:0000313" key="4">
    <source>
        <dbReference type="Proteomes" id="UP001359559"/>
    </source>
</evidence>
<accession>A0AAN9I2L8</accession>
<dbReference type="PANTHER" id="PTHR32098">
    <property type="entry name" value="LYCOPENE BETA/EPSILON CYCLASE PROTEIN"/>
    <property type="match status" value="1"/>
</dbReference>